<dbReference type="EMBL" id="FOND01000015">
    <property type="protein sequence ID" value="SFF51156.1"/>
    <property type="molecule type" value="Genomic_DNA"/>
</dbReference>
<feature type="domain" description="Acyltransferase 3" evidence="2">
    <location>
        <begin position="7"/>
        <end position="343"/>
    </location>
</feature>
<name>A0A1I2JE73_9ACTN</name>
<reference evidence="4" key="1">
    <citation type="submission" date="2016-10" db="EMBL/GenBank/DDBJ databases">
        <authorList>
            <person name="Varghese N."/>
            <person name="Submissions S."/>
        </authorList>
    </citation>
    <scope>NUCLEOTIDE SEQUENCE [LARGE SCALE GENOMIC DNA]</scope>
    <source>
        <strain evidence="4">DSM 46838</strain>
    </source>
</reference>
<keyword evidence="3" id="KW-0012">Acyltransferase</keyword>
<evidence type="ECO:0000313" key="3">
    <source>
        <dbReference type="EMBL" id="SFF51156.1"/>
    </source>
</evidence>
<feature type="transmembrane region" description="Helical" evidence="1">
    <location>
        <begin position="96"/>
        <end position="114"/>
    </location>
</feature>
<feature type="transmembrane region" description="Helical" evidence="1">
    <location>
        <begin position="53"/>
        <end position="75"/>
    </location>
</feature>
<feature type="transmembrane region" description="Helical" evidence="1">
    <location>
        <begin position="205"/>
        <end position="223"/>
    </location>
</feature>
<dbReference type="GO" id="GO:0016787">
    <property type="term" value="F:hydrolase activity"/>
    <property type="evidence" value="ECO:0007669"/>
    <property type="project" value="UniProtKB-KW"/>
</dbReference>
<dbReference type="AlphaFoldDB" id="A0A1I2JE73"/>
<proteinExistence type="predicted"/>
<feature type="transmembrane region" description="Helical" evidence="1">
    <location>
        <begin position="235"/>
        <end position="254"/>
    </location>
</feature>
<dbReference type="Pfam" id="PF01757">
    <property type="entry name" value="Acyl_transf_3"/>
    <property type="match status" value="1"/>
</dbReference>
<feature type="transmembrane region" description="Helical" evidence="1">
    <location>
        <begin position="181"/>
        <end position="199"/>
    </location>
</feature>
<dbReference type="PANTHER" id="PTHR23028">
    <property type="entry name" value="ACETYLTRANSFERASE"/>
    <property type="match status" value="1"/>
</dbReference>
<feature type="transmembrane region" description="Helical" evidence="1">
    <location>
        <begin position="325"/>
        <end position="345"/>
    </location>
</feature>
<evidence type="ECO:0000259" key="2">
    <source>
        <dbReference type="Pfam" id="PF01757"/>
    </source>
</evidence>
<keyword evidence="1" id="KW-0472">Membrane</keyword>
<keyword evidence="4" id="KW-1185">Reference proteome</keyword>
<gene>
    <name evidence="3" type="ORF">SAMN05216574_115102</name>
</gene>
<keyword evidence="3" id="KW-0808">Transferase</keyword>
<protein>
    <submittedName>
        <fullName evidence="3">Peptidoglycan/LPS O-acetylase OafA/YrhL, contains acyltransferase and SGNH-hydrolase domains</fullName>
    </submittedName>
</protein>
<dbReference type="STRING" id="1798228.SAMN05216574_115102"/>
<evidence type="ECO:0000256" key="1">
    <source>
        <dbReference type="SAM" id="Phobius"/>
    </source>
</evidence>
<feature type="transmembrane region" description="Helical" evidence="1">
    <location>
        <begin position="12"/>
        <end position="33"/>
    </location>
</feature>
<organism evidence="3 4">
    <name type="scientific">Blastococcus tunisiensis</name>
    <dbReference type="NCBI Taxonomy" id="1798228"/>
    <lineage>
        <taxon>Bacteria</taxon>
        <taxon>Bacillati</taxon>
        <taxon>Actinomycetota</taxon>
        <taxon>Actinomycetes</taxon>
        <taxon>Geodermatophilales</taxon>
        <taxon>Geodermatophilaceae</taxon>
        <taxon>Blastococcus</taxon>
    </lineage>
</organism>
<dbReference type="Proteomes" id="UP000198589">
    <property type="component" value="Unassembled WGS sequence"/>
</dbReference>
<evidence type="ECO:0000313" key="4">
    <source>
        <dbReference type="Proteomes" id="UP000198589"/>
    </source>
</evidence>
<dbReference type="InterPro" id="IPR002656">
    <property type="entry name" value="Acyl_transf_3_dom"/>
</dbReference>
<keyword evidence="1" id="KW-1133">Transmembrane helix</keyword>
<keyword evidence="3" id="KW-0378">Hydrolase</keyword>
<sequence length="408" mass="44034">MRAQRYAALDGLRGFAAVVVVVFHAGMAAPVLAGDVGIEEGHWSWWAAETPLHLFWAGPQAVYLFFVLSGFVLTLPFLRRPRPSWLGYYPRRLVRLYLPVWASLAVAVGLYFLFPRESRPGASWWINAHDMPLTRDGLQHDLSLLEWTTMLNSPLWSLQWEVYFSLLLPVYVLLAALSRRVRFLAPVLALALLGLTALGESTLTAWLVYLPMFGLGTLLAAHREEVGRLLRGMRTWAWGLLLVVALLLVETSWLPSPVAPMIATPLSVAGAALVVCAFLYSPGAVRVGEFRVSQWIGRRSFSLYLVHEPVLVSLAVVLATTNPAVILGIGLPLAVLASAVFYRLVEAPAHRFSGQVGRAFGGGGRSRAVTPPAAAAPVAVAPAGAPVPVAPVAVAPAVAPVAVGRPED</sequence>
<dbReference type="RefSeq" id="WP_175527333.1">
    <property type="nucleotide sequence ID" value="NZ_FOND01000015.1"/>
</dbReference>
<feature type="transmembrane region" description="Helical" evidence="1">
    <location>
        <begin position="260"/>
        <end position="280"/>
    </location>
</feature>
<feature type="transmembrane region" description="Helical" evidence="1">
    <location>
        <begin position="301"/>
        <end position="319"/>
    </location>
</feature>
<dbReference type="InterPro" id="IPR050879">
    <property type="entry name" value="Acyltransferase_3"/>
</dbReference>
<dbReference type="GO" id="GO:0016747">
    <property type="term" value="F:acyltransferase activity, transferring groups other than amino-acyl groups"/>
    <property type="evidence" value="ECO:0007669"/>
    <property type="project" value="InterPro"/>
</dbReference>
<accession>A0A1I2JE73</accession>
<keyword evidence="1" id="KW-0812">Transmembrane</keyword>
<feature type="transmembrane region" description="Helical" evidence="1">
    <location>
        <begin position="155"/>
        <end position="174"/>
    </location>
</feature>